<feature type="domain" description="CHCH" evidence="3">
    <location>
        <begin position="113"/>
        <end position="147"/>
    </location>
</feature>
<organism evidence="4 5">
    <name type="scientific">Cinchona calisaya</name>
    <dbReference type="NCBI Taxonomy" id="153742"/>
    <lineage>
        <taxon>Eukaryota</taxon>
        <taxon>Viridiplantae</taxon>
        <taxon>Streptophyta</taxon>
        <taxon>Embryophyta</taxon>
        <taxon>Tracheophyta</taxon>
        <taxon>Spermatophyta</taxon>
        <taxon>Magnoliopsida</taxon>
        <taxon>eudicotyledons</taxon>
        <taxon>Gunneridae</taxon>
        <taxon>Pentapetalae</taxon>
        <taxon>asterids</taxon>
        <taxon>lamiids</taxon>
        <taxon>Gentianales</taxon>
        <taxon>Rubiaceae</taxon>
        <taxon>Cinchonoideae</taxon>
        <taxon>Cinchoneae</taxon>
        <taxon>Cinchona</taxon>
    </lineage>
</organism>
<dbReference type="AlphaFoldDB" id="A0ABD2YDU4"/>
<evidence type="ECO:0000259" key="3">
    <source>
        <dbReference type="Pfam" id="PF06747"/>
    </source>
</evidence>
<evidence type="ECO:0000313" key="4">
    <source>
        <dbReference type="EMBL" id="KAL3504881.1"/>
    </source>
</evidence>
<evidence type="ECO:0000256" key="1">
    <source>
        <dbReference type="ARBA" id="ARBA00023157"/>
    </source>
</evidence>
<feature type="region of interest" description="Disordered" evidence="2">
    <location>
        <begin position="1"/>
        <end position="54"/>
    </location>
</feature>
<dbReference type="InterPro" id="IPR055304">
    <property type="entry name" value="CHCHD2/10-like"/>
</dbReference>
<evidence type="ECO:0000313" key="5">
    <source>
        <dbReference type="Proteomes" id="UP001630127"/>
    </source>
</evidence>
<accession>A0ABD2YDU4</accession>
<proteinExistence type="predicted"/>
<sequence length="249" mass="25984">MPRSSRSSGGRSFGGKSSFFSRPAASSTSRNTPAPVAPSPPPAPRPAGSAVGGIGSTIAEGMAFGTGSAIAHRAVDGVMGPRTIVHETVASPAPAAGSATMATSNSLGGSDACNNHVKAFQDCLNTSGSDISKCQFYMDMLSECRKNSDYDALDDDDSGYGKEEESALRGRSRLFLEPVANLTDIAPEDGSRLFDVTPHQQNDSTDACHSLKLTKNLKSNRTAAKERLEVSDGLTGRNVGLTATRMPER</sequence>
<keyword evidence="5" id="KW-1185">Reference proteome</keyword>
<dbReference type="EMBL" id="JBJUIK010000014">
    <property type="protein sequence ID" value="KAL3504881.1"/>
    <property type="molecule type" value="Genomic_DNA"/>
</dbReference>
<protein>
    <recommendedName>
        <fullName evidence="3">CHCH domain-containing protein</fullName>
    </recommendedName>
</protein>
<dbReference type="Pfam" id="PF06747">
    <property type="entry name" value="CHCH"/>
    <property type="match status" value="1"/>
</dbReference>
<feature type="compositionally biased region" description="Low complexity" evidence="2">
    <location>
        <begin position="1"/>
        <end position="22"/>
    </location>
</feature>
<reference evidence="4 5" key="1">
    <citation type="submission" date="2024-11" db="EMBL/GenBank/DDBJ databases">
        <title>A near-complete genome assembly of Cinchona calisaya.</title>
        <authorList>
            <person name="Lian D.C."/>
            <person name="Zhao X.W."/>
            <person name="Wei L."/>
        </authorList>
    </citation>
    <scope>NUCLEOTIDE SEQUENCE [LARGE SCALE GENOMIC DNA]</scope>
    <source>
        <tissue evidence="4">Nenye</tissue>
    </source>
</reference>
<feature type="compositionally biased region" description="Pro residues" evidence="2">
    <location>
        <begin position="35"/>
        <end position="45"/>
    </location>
</feature>
<dbReference type="InterPro" id="IPR010625">
    <property type="entry name" value="CHCH"/>
</dbReference>
<name>A0ABD2YDU4_9GENT</name>
<dbReference type="PANTHER" id="PTHR13523:SF2">
    <property type="entry name" value="COILED-COIL-HELIX-COILED-COIL-HELIX DOMAIN CONTAINING 2, ISOFORM A-RELATED"/>
    <property type="match status" value="1"/>
</dbReference>
<dbReference type="PANTHER" id="PTHR13523">
    <property type="entry name" value="COILED-COIL-HELIX-COILED-COIL-HELIX DOMAIN CONTAINING 2/NUR77"/>
    <property type="match status" value="1"/>
</dbReference>
<keyword evidence="1" id="KW-1015">Disulfide bond</keyword>
<evidence type="ECO:0000256" key="2">
    <source>
        <dbReference type="SAM" id="MobiDB-lite"/>
    </source>
</evidence>
<dbReference type="InterPro" id="IPR009069">
    <property type="entry name" value="Cys_alpha_HP_mot_SF"/>
</dbReference>
<dbReference type="SUPFAM" id="SSF47072">
    <property type="entry name" value="Cysteine alpha-hairpin motif"/>
    <property type="match status" value="1"/>
</dbReference>
<dbReference type="Proteomes" id="UP001630127">
    <property type="component" value="Unassembled WGS sequence"/>
</dbReference>
<comment type="caution">
    <text evidence="4">The sequence shown here is derived from an EMBL/GenBank/DDBJ whole genome shotgun (WGS) entry which is preliminary data.</text>
</comment>
<gene>
    <name evidence="4" type="ORF">ACH5RR_034722</name>
</gene>